<proteinExistence type="predicted"/>
<dbReference type="EMBL" id="AP022570">
    <property type="protein sequence ID" value="BBX50288.1"/>
    <property type="molecule type" value="Genomic_DNA"/>
</dbReference>
<name>A0A6N4V8C9_9MYCO</name>
<dbReference type="KEGG" id="mpof:MPOR_13140"/>
<evidence type="ECO:0000313" key="1">
    <source>
        <dbReference type="EMBL" id="BBX50288.1"/>
    </source>
</evidence>
<organism evidence="1 2">
    <name type="scientific">Mycolicibacterium poriferae</name>
    <dbReference type="NCBI Taxonomy" id="39694"/>
    <lineage>
        <taxon>Bacteria</taxon>
        <taxon>Bacillati</taxon>
        <taxon>Actinomycetota</taxon>
        <taxon>Actinomycetes</taxon>
        <taxon>Mycobacteriales</taxon>
        <taxon>Mycobacteriaceae</taxon>
        <taxon>Mycolicibacterium</taxon>
    </lineage>
</organism>
<dbReference type="RefSeq" id="WP_163673005.1">
    <property type="nucleotide sequence ID" value="NZ_AP022570.1"/>
</dbReference>
<gene>
    <name evidence="1" type="ORF">MPOR_13140</name>
</gene>
<dbReference type="Proteomes" id="UP000466785">
    <property type="component" value="Chromosome"/>
</dbReference>
<reference evidence="1 2" key="1">
    <citation type="journal article" date="2019" name="Emerg. Microbes Infect.">
        <title>Comprehensive subspecies identification of 175 nontuberculous mycobacteria species based on 7547 genomic profiles.</title>
        <authorList>
            <person name="Matsumoto Y."/>
            <person name="Kinjo T."/>
            <person name="Motooka D."/>
            <person name="Nabeya D."/>
            <person name="Jung N."/>
            <person name="Uechi K."/>
            <person name="Horii T."/>
            <person name="Iida T."/>
            <person name="Fujita J."/>
            <person name="Nakamura S."/>
        </authorList>
    </citation>
    <scope>NUCLEOTIDE SEQUENCE [LARGE SCALE GENOMIC DNA]</scope>
    <source>
        <strain evidence="1 2">JCM 12603</strain>
    </source>
</reference>
<keyword evidence="2" id="KW-1185">Reference proteome</keyword>
<protein>
    <submittedName>
        <fullName evidence="1">Uncharacterized protein</fullName>
    </submittedName>
</protein>
<dbReference type="AlphaFoldDB" id="A0A6N4V8C9"/>
<evidence type="ECO:0000313" key="2">
    <source>
        <dbReference type="Proteomes" id="UP000466785"/>
    </source>
</evidence>
<sequence>MAQMECRRCGAQRPSWLGEPHRCVGDANVSWLGFHQLTAQAAMAWRRHLLDGAG</sequence>
<accession>A0A6N4V8C9</accession>